<feature type="domain" description="Methyltransferase type 11" evidence="1">
    <location>
        <begin position="75"/>
        <end position="141"/>
    </location>
</feature>
<name>A0A1V4ES82_9BACL</name>
<sequence>MHFFTPEMLISVRRGRNRWQLMKDRIAFPVLCLMSAEKSIQFGLTPIDQERILFALRHVDGRVLDIGCGDNVIVRAHGNGVGVDVYPWDHVDRVVEDTARLPFGDAEFDCVTIIAALNHIPNRLDVLREARRVLKPGGKILLTMINPLVSIIVHKVRYRYDPDQYERGMKQGEVWGFWKKEVYEMLKSCGYEHVACEPFAYGLNRGYVAYKPQAEVRFDTSALSYKTS</sequence>
<reference evidence="2 3" key="1">
    <citation type="submission" date="2017-02" db="EMBL/GenBank/DDBJ databases">
        <title>Draft genome of Acidibacillus ferrooxidans Huett2.</title>
        <authorList>
            <person name="Schopf S."/>
        </authorList>
    </citation>
    <scope>NUCLEOTIDE SEQUENCE [LARGE SCALE GENOMIC DNA]</scope>
    <source>
        <strain evidence="2 3">Huett2</strain>
    </source>
</reference>
<dbReference type="InterPro" id="IPR013216">
    <property type="entry name" value="Methyltransf_11"/>
</dbReference>
<dbReference type="GO" id="GO:0008757">
    <property type="term" value="F:S-adenosylmethionine-dependent methyltransferase activity"/>
    <property type="evidence" value="ECO:0007669"/>
    <property type="project" value="InterPro"/>
</dbReference>
<organism evidence="2 3">
    <name type="scientific">Ferroacidibacillus organovorans</name>
    <dbReference type="NCBI Taxonomy" id="1765683"/>
    <lineage>
        <taxon>Bacteria</taxon>
        <taxon>Bacillati</taxon>
        <taxon>Bacillota</taxon>
        <taxon>Bacilli</taxon>
        <taxon>Bacillales</taxon>
        <taxon>Alicyclobacillaceae</taxon>
        <taxon>Ferroacidibacillus</taxon>
    </lineage>
</organism>
<keyword evidence="3" id="KW-1185">Reference proteome</keyword>
<dbReference type="EMBL" id="MWPS01000027">
    <property type="protein sequence ID" value="OPG15498.1"/>
    <property type="molecule type" value="Genomic_DNA"/>
</dbReference>
<dbReference type="PANTHER" id="PTHR43591">
    <property type="entry name" value="METHYLTRANSFERASE"/>
    <property type="match status" value="1"/>
</dbReference>
<protein>
    <recommendedName>
        <fullName evidence="1">Methyltransferase type 11 domain-containing protein</fullName>
    </recommendedName>
</protein>
<comment type="caution">
    <text evidence="2">The sequence shown here is derived from an EMBL/GenBank/DDBJ whole genome shotgun (WGS) entry which is preliminary data.</text>
</comment>
<evidence type="ECO:0000313" key="2">
    <source>
        <dbReference type="EMBL" id="OPG15498.1"/>
    </source>
</evidence>
<dbReference type="InterPro" id="IPR029063">
    <property type="entry name" value="SAM-dependent_MTases_sf"/>
</dbReference>
<gene>
    <name evidence="2" type="ORF">B2M26_10440</name>
</gene>
<dbReference type="SUPFAM" id="SSF53335">
    <property type="entry name" value="S-adenosyl-L-methionine-dependent methyltransferases"/>
    <property type="match status" value="1"/>
</dbReference>
<dbReference type="Proteomes" id="UP000190229">
    <property type="component" value="Unassembled WGS sequence"/>
</dbReference>
<dbReference type="CDD" id="cd02440">
    <property type="entry name" value="AdoMet_MTases"/>
    <property type="match status" value="1"/>
</dbReference>
<evidence type="ECO:0000259" key="1">
    <source>
        <dbReference type="Pfam" id="PF08241"/>
    </source>
</evidence>
<proteinExistence type="predicted"/>
<accession>A0A1V4ES82</accession>
<dbReference type="RefSeq" id="WP_079291062.1">
    <property type="nucleotide sequence ID" value="NZ_MWPS01000027.1"/>
</dbReference>
<dbReference type="Gene3D" id="3.40.50.150">
    <property type="entry name" value="Vaccinia Virus protein VP39"/>
    <property type="match status" value="1"/>
</dbReference>
<dbReference type="AlphaFoldDB" id="A0A1V4ES82"/>
<evidence type="ECO:0000313" key="3">
    <source>
        <dbReference type="Proteomes" id="UP000190229"/>
    </source>
</evidence>
<dbReference type="Pfam" id="PF08241">
    <property type="entry name" value="Methyltransf_11"/>
    <property type="match status" value="1"/>
</dbReference>
<dbReference type="PANTHER" id="PTHR43591:SF110">
    <property type="entry name" value="RHODANESE DOMAIN-CONTAINING PROTEIN"/>
    <property type="match status" value="1"/>
</dbReference>